<dbReference type="Proteomes" id="UP000053859">
    <property type="component" value="Unassembled WGS sequence"/>
</dbReference>
<proteinExistence type="inferred from homology"/>
<sequence length="251" mass="26352">MTPVLSCRGVVKTYGKRTVLDGVSLSVEAGRVTGLLGLNGAGKTTLMRIATGLVAPTTGEVQVLGHALPMRPPVLARVGAALDAPAFYRWMTGRGMLRALLDTAGLPDEGRADRALERVGLADAAGHRVRTFSQGMRQRLAIAAALMKEPALLILDEPTNGLDPAGVRLIRGIIAEETARGAGILISSHQLDEIARLCDSIVMISQGVVSASGTIEQLGLGATDGPQDLEDWFFAQQRTAVHTSVREDGAA</sequence>
<dbReference type="PANTHER" id="PTHR43335">
    <property type="entry name" value="ABC TRANSPORTER, ATP-BINDING PROTEIN"/>
    <property type="match status" value="1"/>
</dbReference>
<evidence type="ECO:0000313" key="7">
    <source>
        <dbReference type="Proteomes" id="UP000053859"/>
    </source>
</evidence>
<dbReference type="GO" id="GO:0016887">
    <property type="term" value="F:ATP hydrolysis activity"/>
    <property type="evidence" value="ECO:0007669"/>
    <property type="project" value="InterPro"/>
</dbReference>
<comment type="similarity">
    <text evidence="1">Belongs to the ABC transporter superfamily.</text>
</comment>
<gene>
    <name evidence="6" type="ORF">SAZU_7243</name>
</gene>
<dbReference type="RefSeq" id="WP_059423478.1">
    <property type="nucleotide sequence ID" value="NZ_DF968422.1"/>
</dbReference>
<evidence type="ECO:0000256" key="2">
    <source>
        <dbReference type="ARBA" id="ARBA00022448"/>
    </source>
</evidence>
<dbReference type="InterPro" id="IPR027417">
    <property type="entry name" value="P-loop_NTPase"/>
</dbReference>
<evidence type="ECO:0000256" key="3">
    <source>
        <dbReference type="ARBA" id="ARBA00022741"/>
    </source>
</evidence>
<dbReference type="OrthoDB" id="5116176at2"/>
<name>A0A0K8PX84_STRAJ</name>
<dbReference type="EMBL" id="DF968422">
    <property type="protein sequence ID" value="GAP52368.1"/>
    <property type="molecule type" value="Genomic_DNA"/>
</dbReference>
<keyword evidence="3" id="KW-0547">Nucleotide-binding</keyword>
<dbReference type="InterPro" id="IPR003593">
    <property type="entry name" value="AAA+_ATPase"/>
</dbReference>
<dbReference type="PATRIC" id="fig|146537.3.peg.7614"/>
<organism evidence="6 7">
    <name type="scientific">Streptomyces azureus</name>
    <dbReference type="NCBI Taxonomy" id="146537"/>
    <lineage>
        <taxon>Bacteria</taxon>
        <taxon>Bacillati</taxon>
        <taxon>Actinomycetota</taxon>
        <taxon>Actinomycetes</taxon>
        <taxon>Kitasatosporales</taxon>
        <taxon>Streptomycetaceae</taxon>
        <taxon>Streptomyces</taxon>
    </lineage>
</organism>
<dbReference type="PROSITE" id="PS00211">
    <property type="entry name" value="ABC_TRANSPORTER_1"/>
    <property type="match status" value="1"/>
</dbReference>
<dbReference type="AlphaFoldDB" id="A0A0K8PX84"/>
<dbReference type="SMART" id="SM00382">
    <property type="entry name" value="AAA"/>
    <property type="match status" value="1"/>
</dbReference>
<dbReference type="GO" id="GO:0005524">
    <property type="term" value="F:ATP binding"/>
    <property type="evidence" value="ECO:0007669"/>
    <property type="project" value="UniProtKB-KW"/>
</dbReference>
<dbReference type="InterPro" id="IPR003439">
    <property type="entry name" value="ABC_transporter-like_ATP-bd"/>
</dbReference>
<accession>A0A0K8PX84</accession>
<reference evidence="6" key="1">
    <citation type="journal article" date="2015" name="Genome Announc.">
        <title>Draft Genome Sequence of Thiostrepton-Producing Streptomyces azureus ATCC 14921.</title>
        <authorList>
            <person name="Sakihara K."/>
            <person name="Maeda J."/>
            <person name="Tashiro K."/>
            <person name="Fujino Y."/>
            <person name="Kuhara S."/>
            <person name="Ohshima T."/>
            <person name="Ogata S."/>
            <person name="Doi K."/>
        </authorList>
    </citation>
    <scope>NUCLEOTIDE SEQUENCE [LARGE SCALE GENOMIC DNA]</scope>
    <source>
        <strain evidence="6">ATCC14921</strain>
    </source>
</reference>
<dbReference type="PANTHER" id="PTHR43335:SF4">
    <property type="entry name" value="ABC TRANSPORTER, ATP-BINDING PROTEIN"/>
    <property type="match status" value="1"/>
</dbReference>
<evidence type="ECO:0000313" key="6">
    <source>
        <dbReference type="EMBL" id="GAP52368.1"/>
    </source>
</evidence>
<feature type="domain" description="ABC transporter" evidence="5">
    <location>
        <begin position="5"/>
        <end position="231"/>
    </location>
</feature>
<evidence type="ECO:0000256" key="1">
    <source>
        <dbReference type="ARBA" id="ARBA00005417"/>
    </source>
</evidence>
<dbReference type="Pfam" id="PF00005">
    <property type="entry name" value="ABC_tran"/>
    <property type="match status" value="1"/>
</dbReference>
<keyword evidence="7" id="KW-1185">Reference proteome</keyword>
<dbReference type="InterPro" id="IPR017871">
    <property type="entry name" value="ABC_transporter-like_CS"/>
</dbReference>
<evidence type="ECO:0000259" key="5">
    <source>
        <dbReference type="PROSITE" id="PS50893"/>
    </source>
</evidence>
<keyword evidence="2" id="KW-0813">Transport</keyword>
<dbReference type="PROSITE" id="PS50893">
    <property type="entry name" value="ABC_TRANSPORTER_2"/>
    <property type="match status" value="1"/>
</dbReference>
<evidence type="ECO:0000256" key="4">
    <source>
        <dbReference type="ARBA" id="ARBA00022840"/>
    </source>
</evidence>
<protein>
    <submittedName>
        <fullName evidence="6">Putative ABC transporter ATP-binding protein</fullName>
    </submittedName>
</protein>
<keyword evidence="4 6" id="KW-0067">ATP-binding</keyword>
<dbReference type="SUPFAM" id="SSF52540">
    <property type="entry name" value="P-loop containing nucleoside triphosphate hydrolases"/>
    <property type="match status" value="1"/>
</dbReference>
<dbReference type="Gene3D" id="3.40.50.300">
    <property type="entry name" value="P-loop containing nucleotide triphosphate hydrolases"/>
    <property type="match status" value="1"/>
</dbReference>